<keyword evidence="1" id="KW-0812">Transmembrane</keyword>
<proteinExistence type="predicted"/>
<protein>
    <submittedName>
        <fullName evidence="2">Lipopolysaccharide biosynthesis protein</fullName>
    </submittedName>
</protein>
<dbReference type="Proteomes" id="UP001597560">
    <property type="component" value="Unassembled WGS sequence"/>
</dbReference>
<name>A0ABW6BA29_9SPHI</name>
<keyword evidence="1" id="KW-0472">Membrane</keyword>
<dbReference type="InterPro" id="IPR050445">
    <property type="entry name" value="Bact_polysacc_biosynth/exp"/>
</dbReference>
<organism evidence="2 3">
    <name type="scientific">Olivibacter jilunii</name>
    <dbReference type="NCBI Taxonomy" id="985016"/>
    <lineage>
        <taxon>Bacteria</taxon>
        <taxon>Pseudomonadati</taxon>
        <taxon>Bacteroidota</taxon>
        <taxon>Sphingobacteriia</taxon>
        <taxon>Sphingobacteriales</taxon>
        <taxon>Sphingobacteriaceae</taxon>
        <taxon>Olivibacter</taxon>
    </lineage>
</organism>
<dbReference type="PANTHER" id="PTHR32309">
    <property type="entry name" value="TYROSINE-PROTEIN KINASE"/>
    <property type="match status" value="1"/>
</dbReference>
<dbReference type="PANTHER" id="PTHR32309:SF31">
    <property type="entry name" value="CAPSULAR EXOPOLYSACCHARIDE FAMILY"/>
    <property type="match status" value="1"/>
</dbReference>
<comment type="caution">
    <text evidence="2">The sequence shown here is derived from an EMBL/GenBank/DDBJ whole genome shotgun (WGS) entry which is preliminary data.</text>
</comment>
<evidence type="ECO:0000256" key="1">
    <source>
        <dbReference type="SAM" id="Phobius"/>
    </source>
</evidence>
<feature type="transmembrane region" description="Helical" evidence="1">
    <location>
        <begin position="35"/>
        <end position="59"/>
    </location>
</feature>
<keyword evidence="3" id="KW-1185">Reference proteome</keyword>
<accession>A0ABW6BA29</accession>
<evidence type="ECO:0000313" key="2">
    <source>
        <dbReference type="EMBL" id="MFD2965334.1"/>
    </source>
</evidence>
<reference evidence="3" key="1">
    <citation type="journal article" date="2019" name="Int. J. Syst. Evol. Microbiol.">
        <title>The Global Catalogue of Microorganisms (GCM) 10K type strain sequencing project: providing services to taxonomists for standard genome sequencing and annotation.</title>
        <authorList>
            <consortium name="The Broad Institute Genomics Platform"/>
            <consortium name="The Broad Institute Genome Sequencing Center for Infectious Disease"/>
            <person name="Wu L."/>
            <person name="Ma J."/>
        </authorList>
    </citation>
    <scope>NUCLEOTIDE SEQUENCE [LARGE SCALE GENOMIC DNA]</scope>
    <source>
        <strain evidence="3">KCTC 23098</strain>
    </source>
</reference>
<dbReference type="RefSeq" id="WP_377613310.1">
    <property type="nucleotide sequence ID" value="NZ_JBHUPA010000029.1"/>
</dbReference>
<dbReference type="EMBL" id="JBHUPA010000029">
    <property type="protein sequence ID" value="MFD2965334.1"/>
    <property type="molecule type" value="Genomic_DNA"/>
</dbReference>
<keyword evidence="1" id="KW-1133">Transmembrane helix</keyword>
<evidence type="ECO:0000313" key="3">
    <source>
        <dbReference type="Proteomes" id="UP001597560"/>
    </source>
</evidence>
<feature type="transmembrane region" description="Helical" evidence="1">
    <location>
        <begin position="335"/>
        <end position="353"/>
    </location>
</feature>
<sequence length="369" mass="41360">MADNIKHTSQVSKNEEDAISLRDLLLKLGEWRRYLLSKGLIIIIAGIIGGLVGLGYSLWKKTLYKASLSFVLDEQKGGGGMGSMSSLASLVGINLGGMEGAGLFTNENIMEFIKSKRMIKKTLLTNVNFDGKEQLLIDRYVDIKGLRESWAKNPKLEGFHFVPDTNDYIVQDSLIALYYKDIIKNQLKIDKPDKKLSIMQLDIKSEDELFAKVFCETLIDNVTEFYVQTLTKKSTENLNILTKQVDSVRRELDEAIGGVAIASEANPNPNPAFQRLKVPSQKKQIDVQANTAILTELVRQQEVARLNVRNDKPLIQALDRPVLPLEMERVGKAKGMVIGGFLFGFLTVLFLLTKKLFNEIMSEPIAHEI</sequence>
<gene>
    <name evidence="2" type="ORF">ACFS6J_26270</name>
</gene>